<name>A0A2P1EPT8_COPV</name>
<gene>
    <name evidence="18 20" type="primary">E7</name>
</gene>
<sequence length="95" mass="10540">MIGQCATLLDIVLTEQPEPIDLQCYEQLPSSDEEEEEPTEKNVYRIEAACGFCGKGVRFFCLSQKEDLRVLQVTLLSLSLVCTTCVQTAKLDHGG</sequence>
<evidence type="ECO:0000256" key="19">
    <source>
        <dbReference type="PIRNR" id="PIRNR003407"/>
    </source>
</evidence>
<dbReference type="GO" id="GO:0039645">
    <property type="term" value="P:symbiont-mediated perturbation of host cell cycle G1/S transition checkpoint"/>
    <property type="evidence" value="ECO:0007669"/>
    <property type="project" value="UniProtKB-UniRule"/>
</dbReference>
<comment type="function">
    <text evidence="18">Plays a role in viral genome replication by driving entry of quiescent cells into the cell cycle. Stimulation of progression from G1 to S phase allows the virus to efficiently use the cellular DNA replicating machinery to achieve viral genome replication. E7 protein has both transforming and trans-activating activities. Induces the disassembly of the E2F1 transcription factor from RB1, with subsequent transcriptional activation of E2F1-regulated S-phase genes. Interferes with host histone deacetylation mediated by HDAC1 and HDAC2, leading to transcription activation. Plays also a role in the inhibition of both antiviral and antiproliferative functions of host interferon alpha. Interaction with host TMEM173/STING impairs the ability of TMEM173/STING to sense cytosolic DNA and promote the production of type I interferon (IFN-alpha and IFN-beta).</text>
</comment>
<comment type="domain">
    <text evidence="18">The E7 terminal domain is an intrinsically disordered domain, whose flexibility and conformational transitions confer target adaptability to the oncoprotein. It allows adaptation to a variety of protein targets and exposes the PEST degradation sequence that regulates its turnover in the cell.</text>
</comment>
<organism evidence="20">
    <name type="scientific">Canine oral papillomavirus</name>
    <name type="common">COPV</name>
    <dbReference type="NCBI Taxonomy" id="35258"/>
    <lineage>
        <taxon>Viruses</taxon>
        <taxon>Monodnaviria</taxon>
        <taxon>Shotokuvirae</taxon>
        <taxon>Cossaviricota</taxon>
        <taxon>Papovaviricetes</taxon>
        <taxon>Zurhausenvirales</taxon>
        <taxon>Papillomaviridae</taxon>
        <taxon>Firstpapillomavirinae</taxon>
        <taxon>Lambdapapillomavirus</taxon>
    </lineage>
</organism>
<dbReference type="EMBL" id="KY825186">
    <property type="protein sequence ID" value="AVM18345.1"/>
    <property type="molecule type" value="Genomic_DNA"/>
</dbReference>
<evidence type="ECO:0000256" key="3">
    <source>
        <dbReference type="ARBA" id="ARBA00022562"/>
    </source>
</evidence>
<evidence type="ECO:0000256" key="2">
    <source>
        <dbReference type="ARBA" id="ARBA00022518"/>
    </source>
</evidence>
<dbReference type="GO" id="GO:0052170">
    <property type="term" value="P:symbiont-mediated suppression of host innate immune response"/>
    <property type="evidence" value="ECO:0007669"/>
    <property type="project" value="UniProtKB-KW"/>
</dbReference>
<evidence type="ECO:0000313" key="21">
    <source>
        <dbReference type="EMBL" id="AVM18352.1"/>
    </source>
</evidence>
<dbReference type="GO" id="GO:0019904">
    <property type="term" value="F:protein domain specific binding"/>
    <property type="evidence" value="ECO:0007669"/>
    <property type="project" value="UniProtKB-UniRule"/>
</dbReference>
<comment type="subunit">
    <text evidence="18">Homodimer. Homooligomer. Interacts with host RB1; this interaction induces dissociation of RB1-E2F1 complex thereby disrupting RB1 activity. Interacts with host EP300; this interaction represses EP300 transcriptional activity. Interacts with protein E2; this interaction inhibits E7 oncogenic activity. Interacts with host TMEM173/STING; this interaction impairs the ability of TMEM173/STING to sense cytosolic DNA and promote the production of type I interferon (IFN-alpha and IFN-beta).</text>
</comment>
<dbReference type="GO" id="GO:0006351">
    <property type="term" value="P:DNA-templated transcription"/>
    <property type="evidence" value="ECO:0007669"/>
    <property type="project" value="UniProtKB-UniRule"/>
</dbReference>
<evidence type="ECO:0000256" key="17">
    <source>
        <dbReference type="ARBA" id="ARBA00023309"/>
    </source>
</evidence>
<keyword evidence="6 18" id="KW-0479">Metal-binding</keyword>
<keyword evidence="10 18" id="KW-0805">Transcription regulation</keyword>
<dbReference type="GO" id="GO:0003677">
    <property type="term" value="F:DNA binding"/>
    <property type="evidence" value="ECO:0007669"/>
    <property type="project" value="UniProtKB-UniRule"/>
</dbReference>
<dbReference type="GO" id="GO:0030430">
    <property type="term" value="C:host cell cytoplasm"/>
    <property type="evidence" value="ECO:0007669"/>
    <property type="project" value="UniProtKB-SubCell"/>
</dbReference>
<evidence type="ECO:0000256" key="11">
    <source>
        <dbReference type="ARBA" id="ARBA00023125"/>
    </source>
</evidence>
<keyword evidence="11 18" id="KW-0238">DNA-binding</keyword>
<evidence type="ECO:0000256" key="10">
    <source>
        <dbReference type="ARBA" id="ARBA00023015"/>
    </source>
</evidence>
<evidence type="ECO:0000256" key="16">
    <source>
        <dbReference type="ARBA" id="ARBA00023280"/>
    </source>
</evidence>
<dbReference type="InterPro" id="IPR000148">
    <property type="entry name" value="Papilloma_E7"/>
</dbReference>
<reference evidence="20" key="1">
    <citation type="submission" date="2017-03" db="EMBL/GenBank/DDBJ databases">
        <authorList>
            <person name="Afonso C.L."/>
            <person name="Miller P.J."/>
            <person name="Scott M.A."/>
            <person name="Spackman E."/>
            <person name="Goraichik I."/>
            <person name="Dimitrov K.M."/>
            <person name="Suarez D.L."/>
            <person name="Swayne D.E."/>
        </authorList>
    </citation>
    <scope>NUCLEOTIDE SEQUENCE</scope>
    <source>
        <strain evidence="20">Missouri 1</strain>
        <strain evidence="21">Missouri 2</strain>
    </source>
</reference>
<evidence type="ECO:0000256" key="12">
    <source>
        <dbReference type="ARBA" id="ARBA00023159"/>
    </source>
</evidence>
<keyword evidence="7 18" id="KW-0863">Zinc-finger</keyword>
<dbReference type="SUPFAM" id="SSF161234">
    <property type="entry name" value="E7 C-terminal domain-like"/>
    <property type="match status" value="1"/>
</dbReference>
<evidence type="ECO:0000256" key="18">
    <source>
        <dbReference type="HAMAP-Rule" id="MF_04004"/>
    </source>
</evidence>
<evidence type="ECO:0000256" key="4">
    <source>
        <dbReference type="ARBA" id="ARBA00022581"/>
    </source>
</evidence>
<dbReference type="EMBL" id="KY825187">
    <property type="protein sequence ID" value="AVM18352.1"/>
    <property type="molecule type" value="Genomic_DNA"/>
</dbReference>
<dbReference type="PIRSF" id="PIRSF003407">
    <property type="entry name" value="Papvi_E7"/>
    <property type="match status" value="1"/>
</dbReference>
<comment type="caution">
    <text evidence="18">Lacks conserved residue(s) required for the propagation of feature annotation.</text>
</comment>
<dbReference type="GO" id="GO:0003700">
    <property type="term" value="F:DNA-binding transcription factor activity"/>
    <property type="evidence" value="ECO:0007669"/>
    <property type="project" value="UniProtKB-UniRule"/>
</dbReference>
<evidence type="ECO:0000313" key="20">
    <source>
        <dbReference type="EMBL" id="AVM18345.1"/>
    </source>
</evidence>
<keyword evidence="8 18" id="KW-1114">Inhibition of host interferon signaling pathway by virus</keyword>
<keyword evidence="16 18" id="KW-0899">Viral immunoevasion</keyword>
<proteinExistence type="inferred from homology"/>
<evidence type="ECO:0000256" key="5">
    <source>
        <dbReference type="ARBA" id="ARBA00022632"/>
    </source>
</evidence>
<dbReference type="GO" id="GO:0008270">
    <property type="term" value="F:zinc ion binding"/>
    <property type="evidence" value="ECO:0007669"/>
    <property type="project" value="UniProtKB-KW"/>
</dbReference>
<evidence type="ECO:0000256" key="1">
    <source>
        <dbReference type="ARBA" id="ARBA00022504"/>
    </source>
</evidence>
<dbReference type="GO" id="GO:0042025">
    <property type="term" value="C:host cell nucleus"/>
    <property type="evidence" value="ECO:0007669"/>
    <property type="project" value="UniProtKB-SubCell"/>
</dbReference>
<dbReference type="GO" id="GO:0039502">
    <property type="term" value="P:symbiont-mediated suppression of host type I interferon-mediated signaling pathway"/>
    <property type="evidence" value="ECO:0007669"/>
    <property type="project" value="UniProtKB-UniRule"/>
</dbReference>
<evidence type="ECO:0000256" key="9">
    <source>
        <dbReference type="ARBA" id="ARBA00022833"/>
    </source>
</evidence>
<keyword evidence="14 18" id="KW-1035">Host cytoplasm</keyword>
<keyword evidence="4 18" id="KW-0945">Host-virus interaction</keyword>
<keyword evidence="1 18" id="KW-1121">Modulation of host cell cycle by virus</keyword>
<feature type="short sequence motif" description="LXCXE motif; interaction with host RB1 and TMEM173/STING" evidence="18">
    <location>
        <begin position="22"/>
        <end position="26"/>
    </location>
</feature>
<comment type="function">
    <text evidence="19">E7 protein has both transforming and trans-activating activities.</text>
</comment>
<protein>
    <recommendedName>
        <fullName evidence="18 19">Protein E7</fullName>
    </recommendedName>
</protein>
<evidence type="ECO:0000256" key="13">
    <source>
        <dbReference type="ARBA" id="ARBA00023163"/>
    </source>
</evidence>
<keyword evidence="15" id="KW-0922">Interferon antiviral system evasion</keyword>
<evidence type="ECO:0000256" key="14">
    <source>
        <dbReference type="ARBA" id="ARBA00023200"/>
    </source>
</evidence>
<keyword evidence="2 18" id="KW-0244">Early protein</keyword>
<keyword evidence="3 18" id="KW-1048">Host nucleus</keyword>
<feature type="short sequence motif" description="Nuclear export signal" evidence="18">
    <location>
        <begin position="68"/>
        <end position="76"/>
    </location>
</feature>
<dbReference type="HAMAP" id="MF_04004">
    <property type="entry name" value="PPV_E7"/>
    <property type="match status" value="1"/>
</dbReference>
<evidence type="ECO:0000256" key="6">
    <source>
        <dbReference type="ARBA" id="ARBA00022723"/>
    </source>
</evidence>
<keyword evidence="5 18" id="KW-1090">Inhibition of host innate immune response by virus</keyword>
<accession>A0A2P1EPT8</accession>
<evidence type="ECO:0000256" key="15">
    <source>
        <dbReference type="ARBA" id="ARBA00023258"/>
    </source>
</evidence>
<keyword evidence="9 18" id="KW-0862">Zinc</keyword>
<keyword evidence="12 18" id="KW-0010">Activator</keyword>
<comment type="similarity">
    <text evidence="18 19">Belongs to the papillomaviridae E7 protein family.</text>
</comment>
<organismHost>
    <name type="scientific">Canis lupus familiaris</name>
    <name type="common">Dog</name>
    <name type="synonym">Canis familiaris</name>
    <dbReference type="NCBI Taxonomy" id="9615"/>
</organismHost>
<evidence type="ECO:0000256" key="7">
    <source>
        <dbReference type="ARBA" id="ARBA00022771"/>
    </source>
</evidence>
<dbReference type="Gene3D" id="3.30.160.330">
    <property type="match status" value="1"/>
</dbReference>
<keyword evidence="17 18" id="KW-1078">G1/S host cell cycle checkpoint dysregulation by virus</keyword>
<evidence type="ECO:0000256" key="8">
    <source>
        <dbReference type="ARBA" id="ARBA00022830"/>
    </source>
</evidence>
<keyword evidence="13 18" id="KW-0804">Transcription</keyword>
<comment type="PTM">
    <text evidence="18">Highly phosphorylated.</text>
</comment>
<comment type="subcellular location">
    <subcellularLocation>
        <location evidence="18">Host cytoplasm</location>
    </subcellularLocation>
    <subcellularLocation>
        <location evidence="18">Host nucleus</location>
    </subcellularLocation>
    <text evidence="18">Predominantly found in the host nucleus.</text>
</comment>
<dbReference type="Pfam" id="PF00527">
    <property type="entry name" value="E7"/>
    <property type="match status" value="1"/>
</dbReference>